<protein>
    <submittedName>
        <fullName evidence="1">Uncharacterized protein</fullName>
    </submittedName>
</protein>
<reference evidence="1 2" key="1">
    <citation type="journal article" date="2019" name="Sci. Rep.">
        <title>Orb-weaving spider Araneus ventricosus genome elucidates the spidroin gene catalogue.</title>
        <authorList>
            <person name="Kono N."/>
            <person name="Nakamura H."/>
            <person name="Ohtoshi R."/>
            <person name="Moran D.A.P."/>
            <person name="Shinohara A."/>
            <person name="Yoshida Y."/>
            <person name="Fujiwara M."/>
            <person name="Mori M."/>
            <person name="Tomita M."/>
            <person name="Arakawa K."/>
        </authorList>
    </citation>
    <scope>NUCLEOTIDE SEQUENCE [LARGE SCALE GENOMIC DNA]</scope>
</reference>
<proteinExistence type="predicted"/>
<comment type="caution">
    <text evidence="1">The sequence shown here is derived from an EMBL/GenBank/DDBJ whole genome shotgun (WGS) entry which is preliminary data.</text>
</comment>
<gene>
    <name evidence="1" type="ORF">AVEN_56385_1</name>
</gene>
<dbReference type="AlphaFoldDB" id="A0A4Y2LAZ1"/>
<dbReference type="EMBL" id="BGPR01005601">
    <property type="protein sequence ID" value="GBN11672.1"/>
    <property type="molecule type" value="Genomic_DNA"/>
</dbReference>
<evidence type="ECO:0000313" key="1">
    <source>
        <dbReference type="EMBL" id="GBN11672.1"/>
    </source>
</evidence>
<accession>A0A4Y2LAZ1</accession>
<name>A0A4Y2LAZ1_ARAVE</name>
<evidence type="ECO:0000313" key="2">
    <source>
        <dbReference type="Proteomes" id="UP000499080"/>
    </source>
</evidence>
<keyword evidence="2" id="KW-1185">Reference proteome</keyword>
<organism evidence="1 2">
    <name type="scientific">Araneus ventricosus</name>
    <name type="common">Orbweaver spider</name>
    <name type="synonym">Epeira ventricosa</name>
    <dbReference type="NCBI Taxonomy" id="182803"/>
    <lineage>
        <taxon>Eukaryota</taxon>
        <taxon>Metazoa</taxon>
        <taxon>Ecdysozoa</taxon>
        <taxon>Arthropoda</taxon>
        <taxon>Chelicerata</taxon>
        <taxon>Arachnida</taxon>
        <taxon>Araneae</taxon>
        <taxon>Araneomorphae</taxon>
        <taxon>Entelegynae</taxon>
        <taxon>Araneoidea</taxon>
        <taxon>Araneidae</taxon>
        <taxon>Araneus</taxon>
    </lineage>
</organism>
<dbReference type="Proteomes" id="UP000499080">
    <property type="component" value="Unassembled WGS sequence"/>
</dbReference>
<sequence>MEDLLSVKISILTYFIQGQLARRRYLKRQLSHRAFTTREDVLPNATGGRGGLVILGVKDTFTMPPWRLIVCAFVRICSKTNHQKSEVRPNVRSWGEVKFVPCSQRD</sequence>